<name>A0A0F8XK64_9ZZZZ</name>
<organism evidence="2">
    <name type="scientific">marine sediment metagenome</name>
    <dbReference type="NCBI Taxonomy" id="412755"/>
    <lineage>
        <taxon>unclassified sequences</taxon>
        <taxon>metagenomes</taxon>
        <taxon>ecological metagenomes</taxon>
    </lineage>
</organism>
<feature type="coiled-coil region" evidence="1">
    <location>
        <begin position="13"/>
        <end position="40"/>
    </location>
</feature>
<comment type="caution">
    <text evidence="2">The sequence shown here is derived from an EMBL/GenBank/DDBJ whole genome shotgun (WGS) entry which is preliminary data.</text>
</comment>
<sequence length="104" mass="12248">MARAELKPNAVQFKKLSGEIAKLEGNLAKKKGDRRNIEESIVLTLSEDEANLLYKFIGEHNIDDVIKHGFKKEDDIKLYEIYEILEDLFLERRKWCLSIKQKRQ</sequence>
<dbReference type="EMBL" id="LAZR01070323">
    <property type="protein sequence ID" value="KKK42514.1"/>
    <property type="molecule type" value="Genomic_DNA"/>
</dbReference>
<keyword evidence="1" id="KW-0175">Coiled coil</keyword>
<dbReference type="AlphaFoldDB" id="A0A0F8XK64"/>
<reference evidence="2" key="1">
    <citation type="journal article" date="2015" name="Nature">
        <title>Complex archaea that bridge the gap between prokaryotes and eukaryotes.</title>
        <authorList>
            <person name="Spang A."/>
            <person name="Saw J.H."/>
            <person name="Jorgensen S.L."/>
            <person name="Zaremba-Niedzwiedzka K."/>
            <person name="Martijn J."/>
            <person name="Lind A.E."/>
            <person name="van Eijk R."/>
            <person name="Schleper C."/>
            <person name="Guy L."/>
            <person name="Ettema T.J."/>
        </authorList>
    </citation>
    <scope>NUCLEOTIDE SEQUENCE</scope>
</reference>
<accession>A0A0F8XK64</accession>
<gene>
    <name evidence="2" type="ORF">LCGC14_1588360</name>
</gene>
<proteinExistence type="predicted"/>
<evidence type="ECO:0000256" key="1">
    <source>
        <dbReference type="SAM" id="Coils"/>
    </source>
</evidence>
<evidence type="ECO:0000313" key="2">
    <source>
        <dbReference type="EMBL" id="KKK42514.1"/>
    </source>
</evidence>
<protein>
    <submittedName>
        <fullName evidence="2">Uncharacterized protein</fullName>
    </submittedName>
</protein>